<proteinExistence type="predicted"/>
<dbReference type="PROSITE" id="PS51819">
    <property type="entry name" value="VOC"/>
    <property type="match status" value="1"/>
</dbReference>
<evidence type="ECO:0000313" key="3">
    <source>
        <dbReference type="Proteomes" id="UP000028681"/>
    </source>
</evidence>
<dbReference type="GeneID" id="33941537"/>
<dbReference type="PANTHER" id="PTHR35006">
    <property type="entry name" value="GLYOXALASE FAMILY PROTEIN (AFU_ORTHOLOGUE AFUA_5G14830)"/>
    <property type="match status" value="1"/>
</dbReference>
<name>A0A076LPV1_9GAMM</name>
<feature type="domain" description="VOC" evidence="1">
    <location>
        <begin position="11"/>
        <end position="131"/>
    </location>
</feature>
<keyword evidence="2" id="KW-0614">Plasmid</keyword>
<dbReference type="InterPro" id="IPR037523">
    <property type="entry name" value="VOC_core"/>
</dbReference>
<dbReference type="InterPro" id="IPR029068">
    <property type="entry name" value="Glyas_Bleomycin-R_OHBP_Dase"/>
</dbReference>
<dbReference type="PANTHER" id="PTHR35006:SF1">
    <property type="entry name" value="BLL2941 PROTEIN"/>
    <property type="match status" value="1"/>
</dbReference>
<dbReference type="InterPro" id="IPR004360">
    <property type="entry name" value="Glyas_Fos-R_dOase_dom"/>
</dbReference>
<dbReference type="AlphaFoldDB" id="A0A076LPV1"/>
<gene>
    <name evidence="2" type="ORF">ETEE_p1049</name>
</gene>
<reference evidence="2 3" key="1">
    <citation type="journal article" date="2012" name="PLoS ONE">
        <title>Edwardsiella comparative phylogenomics reveal the new intra/inter-species taxonomic relationships, virulence evolution and niche adaptation mechanisms.</title>
        <authorList>
            <person name="Yang M."/>
            <person name="Lv Y."/>
            <person name="Xiao J."/>
            <person name="Wu H."/>
            <person name="Zheng H."/>
            <person name="Liu Q."/>
            <person name="Zhang Y."/>
            <person name="Wang Q."/>
        </authorList>
    </citation>
    <scope>NUCLEOTIDE SEQUENCE [LARGE SCALE GENOMIC DNA]</scope>
    <source>
        <strain evidence="3">080813</strain>
        <plasmid evidence="3">Plasmid 1</plasmid>
    </source>
</reference>
<dbReference type="EMBL" id="CP006665">
    <property type="protein sequence ID" value="AIJ10640.1"/>
    <property type="molecule type" value="Genomic_DNA"/>
</dbReference>
<dbReference type="Pfam" id="PF00903">
    <property type="entry name" value="Glyoxalase"/>
    <property type="match status" value="1"/>
</dbReference>
<organism evidence="2 3">
    <name type="scientific">Edwardsiella anguillarum ET080813</name>
    <dbReference type="NCBI Taxonomy" id="667120"/>
    <lineage>
        <taxon>Bacteria</taxon>
        <taxon>Pseudomonadati</taxon>
        <taxon>Pseudomonadota</taxon>
        <taxon>Gammaproteobacteria</taxon>
        <taxon>Enterobacterales</taxon>
        <taxon>Hafniaceae</taxon>
        <taxon>Edwardsiella</taxon>
    </lineage>
</organism>
<accession>A0A076LPV1</accession>
<dbReference type="KEGG" id="ete:ETEE_p1049"/>
<dbReference type="CDD" id="cd07262">
    <property type="entry name" value="VOC_like"/>
    <property type="match status" value="1"/>
</dbReference>
<dbReference type="HOGENOM" id="CLU_046006_6_0_6"/>
<sequence length="132" mass="13505">MATPVISGNDVFSHVFIGASDVEKSADFYDAVLGTLGINNLGPFGNGWVLYGREKPAFIIAHPGNGEAPSANGVTVGFAAASPEEVDAFHAAGLAAGGKDEGQPGPRSHLPGAYAAYLRDPAGNKITAYTFI</sequence>
<evidence type="ECO:0000259" key="1">
    <source>
        <dbReference type="PROSITE" id="PS51819"/>
    </source>
</evidence>
<geneLocation type="plasmid" evidence="2 3">
    <name>1</name>
</geneLocation>
<dbReference type="SUPFAM" id="SSF54593">
    <property type="entry name" value="Glyoxalase/Bleomycin resistance protein/Dihydroxybiphenyl dioxygenase"/>
    <property type="match status" value="1"/>
</dbReference>
<dbReference type="Gene3D" id="3.10.180.10">
    <property type="entry name" value="2,3-Dihydroxybiphenyl 1,2-Dioxygenase, domain 1"/>
    <property type="match status" value="1"/>
</dbReference>
<dbReference type="RefSeq" id="WP_000235177.1">
    <property type="nucleotide sequence ID" value="NZ_CP006665.1"/>
</dbReference>
<dbReference type="Proteomes" id="UP000028681">
    <property type="component" value="Plasmid 1"/>
</dbReference>
<evidence type="ECO:0000313" key="2">
    <source>
        <dbReference type="EMBL" id="AIJ10640.1"/>
    </source>
</evidence>
<protein>
    <submittedName>
        <fullName evidence="2">Glyoxalase-like domain protein</fullName>
    </submittedName>
</protein>